<dbReference type="Gene3D" id="3.40.50.720">
    <property type="entry name" value="NAD(P)-binding Rossmann-like Domain"/>
    <property type="match status" value="2"/>
</dbReference>
<name>A0AAN6WZ10_9PEZI</name>
<evidence type="ECO:0000256" key="2">
    <source>
        <dbReference type="ARBA" id="ARBA00022857"/>
    </source>
</evidence>
<reference evidence="4" key="2">
    <citation type="submission" date="2023-05" db="EMBL/GenBank/DDBJ databases">
        <authorList>
            <consortium name="Lawrence Berkeley National Laboratory"/>
            <person name="Steindorff A."/>
            <person name="Hensen N."/>
            <person name="Bonometti L."/>
            <person name="Westerberg I."/>
            <person name="Brannstrom I.O."/>
            <person name="Guillou S."/>
            <person name="Cros-Aarteil S."/>
            <person name="Calhoun S."/>
            <person name="Haridas S."/>
            <person name="Kuo A."/>
            <person name="Mondo S."/>
            <person name="Pangilinan J."/>
            <person name="Riley R."/>
            <person name="Labutti K."/>
            <person name="Andreopoulos B."/>
            <person name="Lipzen A."/>
            <person name="Chen C."/>
            <person name="Yanf M."/>
            <person name="Daum C."/>
            <person name="Ng V."/>
            <person name="Clum A."/>
            <person name="Ohm R."/>
            <person name="Martin F."/>
            <person name="Silar P."/>
            <person name="Natvig D."/>
            <person name="Lalanne C."/>
            <person name="Gautier V."/>
            <person name="Ament-Velasquez S.L."/>
            <person name="Kruys A."/>
            <person name="Hutchinson M.I."/>
            <person name="Powell A.J."/>
            <person name="Barry K."/>
            <person name="Miller A.N."/>
            <person name="Grigoriev I.V."/>
            <person name="Debuchy R."/>
            <person name="Gladieux P."/>
            <person name="Thoren M.H."/>
            <person name="Johannesson H."/>
        </authorList>
    </citation>
    <scope>NUCLEOTIDE SEQUENCE</scope>
    <source>
        <strain evidence="4">PSN309</strain>
    </source>
</reference>
<dbReference type="Proteomes" id="UP001302126">
    <property type="component" value="Unassembled WGS sequence"/>
</dbReference>
<keyword evidence="3" id="KW-0560">Oxidoreductase</keyword>
<evidence type="ECO:0000256" key="3">
    <source>
        <dbReference type="ARBA" id="ARBA00023002"/>
    </source>
</evidence>
<proteinExistence type="inferred from homology"/>
<dbReference type="PANTHER" id="PTHR24320">
    <property type="entry name" value="RETINOL DEHYDROGENASE"/>
    <property type="match status" value="1"/>
</dbReference>
<accession>A0AAN6WZ10</accession>
<dbReference type="GO" id="GO:0016491">
    <property type="term" value="F:oxidoreductase activity"/>
    <property type="evidence" value="ECO:0007669"/>
    <property type="project" value="UniProtKB-KW"/>
</dbReference>
<dbReference type="SUPFAM" id="SSF51735">
    <property type="entry name" value="NAD(P)-binding Rossmann-fold domains"/>
    <property type="match status" value="1"/>
</dbReference>
<evidence type="ECO:0000313" key="5">
    <source>
        <dbReference type="Proteomes" id="UP001302126"/>
    </source>
</evidence>
<dbReference type="AlphaFoldDB" id="A0AAN6WZ10"/>
<evidence type="ECO:0000256" key="1">
    <source>
        <dbReference type="ARBA" id="ARBA00006484"/>
    </source>
</evidence>
<dbReference type="PRINTS" id="PR00081">
    <property type="entry name" value="GDHRDH"/>
</dbReference>
<sequence length="296" mass="32320">MGAQWSQFFPPTATFTERDVPPQDGRIFLITGGTSGIGFELAKILYGLRGKVYIAGRSQEKAQGAIRETQTAFPDFAGSLDFIYVDLADLSTIKPAVETFKTKDPRLDILFNSAGVSQPPLGSVSKQGIELSVPNGGLLMSEIRSPPTNDNARNYTNSKTGNNFLSAEFERRNGNGQSNSMIATTAMSDIISVSLNPGAVKTELFRHTPYLNYVAWPLLYSPKLAAYTLLFAGLSRKVAAAAMYRGGWCYVVPWGRLPATGLRGDIVDATKEKSQDGKAVAEEFWEWCEDTTRGHL</sequence>
<dbReference type="EMBL" id="MU864380">
    <property type="protein sequence ID" value="KAK4189077.1"/>
    <property type="molecule type" value="Genomic_DNA"/>
</dbReference>
<dbReference type="Pfam" id="PF00106">
    <property type="entry name" value="adh_short"/>
    <property type="match status" value="1"/>
</dbReference>
<gene>
    <name evidence="4" type="ORF">QBC35DRAFT_172266</name>
</gene>
<keyword evidence="2" id="KW-0521">NADP</keyword>
<comment type="similarity">
    <text evidence="1">Belongs to the short-chain dehydrogenases/reductases (SDR) family.</text>
</comment>
<dbReference type="PANTHER" id="PTHR24320:SF236">
    <property type="entry name" value="SHORT-CHAIN DEHYDROGENASE-RELATED"/>
    <property type="match status" value="1"/>
</dbReference>
<comment type="caution">
    <text evidence="4">The sequence shown here is derived from an EMBL/GenBank/DDBJ whole genome shotgun (WGS) entry which is preliminary data.</text>
</comment>
<organism evidence="4 5">
    <name type="scientific">Podospora australis</name>
    <dbReference type="NCBI Taxonomy" id="1536484"/>
    <lineage>
        <taxon>Eukaryota</taxon>
        <taxon>Fungi</taxon>
        <taxon>Dikarya</taxon>
        <taxon>Ascomycota</taxon>
        <taxon>Pezizomycotina</taxon>
        <taxon>Sordariomycetes</taxon>
        <taxon>Sordariomycetidae</taxon>
        <taxon>Sordariales</taxon>
        <taxon>Podosporaceae</taxon>
        <taxon>Podospora</taxon>
    </lineage>
</organism>
<dbReference type="InterPro" id="IPR036291">
    <property type="entry name" value="NAD(P)-bd_dom_sf"/>
</dbReference>
<protein>
    <recommendedName>
        <fullName evidence="6">NAD(P)-binding protein</fullName>
    </recommendedName>
</protein>
<evidence type="ECO:0000313" key="4">
    <source>
        <dbReference type="EMBL" id="KAK4189077.1"/>
    </source>
</evidence>
<dbReference type="InterPro" id="IPR002347">
    <property type="entry name" value="SDR_fam"/>
</dbReference>
<keyword evidence="5" id="KW-1185">Reference proteome</keyword>
<reference evidence="4" key="1">
    <citation type="journal article" date="2023" name="Mol. Phylogenet. Evol.">
        <title>Genome-scale phylogeny and comparative genomics of the fungal order Sordariales.</title>
        <authorList>
            <person name="Hensen N."/>
            <person name="Bonometti L."/>
            <person name="Westerberg I."/>
            <person name="Brannstrom I.O."/>
            <person name="Guillou S."/>
            <person name="Cros-Aarteil S."/>
            <person name="Calhoun S."/>
            <person name="Haridas S."/>
            <person name="Kuo A."/>
            <person name="Mondo S."/>
            <person name="Pangilinan J."/>
            <person name="Riley R."/>
            <person name="LaButti K."/>
            <person name="Andreopoulos B."/>
            <person name="Lipzen A."/>
            <person name="Chen C."/>
            <person name="Yan M."/>
            <person name="Daum C."/>
            <person name="Ng V."/>
            <person name="Clum A."/>
            <person name="Steindorff A."/>
            <person name="Ohm R.A."/>
            <person name="Martin F."/>
            <person name="Silar P."/>
            <person name="Natvig D.O."/>
            <person name="Lalanne C."/>
            <person name="Gautier V."/>
            <person name="Ament-Velasquez S.L."/>
            <person name="Kruys A."/>
            <person name="Hutchinson M.I."/>
            <person name="Powell A.J."/>
            <person name="Barry K."/>
            <person name="Miller A.N."/>
            <person name="Grigoriev I.V."/>
            <person name="Debuchy R."/>
            <person name="Gladieux P."/>
            <person name="Hiltunen Thoren M."/>
            <person name="Johannesson H."/>
        </authorList>
    </citation>
    <scope>NUCLEOTIDE SEQUENCE</scope>
    <source>
        <strain evidence="4">PSN309</strain>
    </source>
</reference>
<evidence type="ECO:0008006" key="6">
    <source>
        <dbReference type="Google" id="ProtNLM"/>
    </source>
</evidence>